<protein>
    <submittedName>
        <fullName evidence="2">Uncharacterized protein</fullName>
    </submittedName>
</protein>
<keyword evidence="1" id="KW-1133">Transmembrane helix</keyword>
<comment type="caution">
    <text evidence="2">The sequence shown here is derived from an EMBL/GenBank/DDBJ whole genome shotgun (WGS) entry which is preliminary data.</text>
</comment>
<accession>A0ABQ4SSQ2</accession>
<evidence type="ECO:0000256" key="1">
    <source>
        <dbReference type="SAM" id="Phobius"/>
    </source>
</evidence>
<organism evidence="2 3">
    <name type="scientific">Methylobacterium isbiliense</name>
    <dbReference type="NCBI Taxonomy" id="315478"/>
    <lineage>
        <taxon>Bacteria</taxon>
        <taxon>Pseudomonadati</taxon>
        <taxon>Pseudomonadota</taxon>
        <taxon>Alphaproteobacteria</taxon>
        <taxon>Hyphomicrobiales</taxon>
        <taxon>Methylobacteriaceae</taxon>
        <taxon>Methylobacterium</taxon>
    </lineage>
</organism>
<reference evidence="2" key="1">
    <citation type="journal article" date="2021" name="Front. Microbiol.">
        <title>Comprehensive Comparative Genomics and Phenotyping of Methylobacterium Species.</title>
        <authorList>
            <person name="Alessa O."/>
            <person name="Ogura Y."/>
            <person name="Fujitani Y."/>
            <person name="Takami H."/>
            <person name="Hayashi T."/>
            <person name="Sahin N."/>
            <person name="Tani A."/>
        </authorList>
    </citation>
    <scope>NUCLEOTIDE SEQUENCE</scope>
    <source>
        <strain evidence="2">DSM 17168</strain>
    </source>
</reference>
<keyword evidence="3" id="KW-1185">Reference proteome</keyword>
<evidence type="ECO:0000313" key="3">
    <source>
        <dbReference type="Proteomes" id="UP001055153"/>
    </source>
</evidence>
<dbReference type="Proteomes" id="UP001055153">
    <property type="component" value="Unassembled WGS sequence"/>
</dbReference>
<evidence type="ECO:0000313" key="2">
    <source>
        <dbReference type="EMBL" id="GJE04701.1"/>
    </source>
</evidence>
<dbReference type="EMBL" id="BPQQ01000162">
    <property type="protein sequence ID" value="GJE04701.1"/>
    <property type="molecule type" value="Genomic_DNA"/>
</dbReference>
<keyword evidence="1" id="KW-0472">Membrane</keyword>
<feature type="transmembrane region" description="Helical" evidence="1">
    <location>
        <begin position="26"/>
        <end position="45"/>
    </location>
</feature>
<sequence>MWSVEVTFQEVRRLGVETQRQWSDTAIARTTPCLLALLLIVTLLASRLPIRDRPRVATAAWYAKPRPTLVDALVAVRYALWREQSLVMSRRQRHKSKPRFVLPHPGAYALCQAA</sequence>
<keyword evidence="1" id="KW-0812">Transmembrane</keyword>
<gene>
    <name evidence="2" type="ORF">GMJLKIPL_6667</name>
</gene>
<proteinExistence type="predicted"/>
<reference evidence="2" key="2">
    <citation type="submission" date="2021-08" db="EMBL/GenBank/DDBJ databases">
        <authorList>
            <person name="Tani A."/>
            <person name="Ola A."/>
            <person name="Ogura Y."/>
            <person name="Katsura K."/>
            <person name="Hayashi T."/>
        </authorList>
    </citation>
    <scope>NUCLEOTIDE SEQUENCE</scope>
    <source>
        <strain evidence="2">DSM 17168</strain>
    </source>
</reference>
<name>A0ABQ4SSQ2_9HYPH</name>